<organism evidence="3 4">
    <name type="scientific">Thiomicrospira aerophila AL3</name>
    <dbReference type="NCBI Taxonomy" id="717772"/>
    <lineage>
        <taxon>Bacteria</taxon>
        <taxon>Pseudomonadati</taxon>
        <taxon>Pseudomonadota</taxon>
        <taxon>Gammaproteobacteria</taxon>
        <taxon>Thiotrichales</taxon>
        <taxon>Piscirickettsiaceae</taxon>
        <taxon>Thiomicrospira</taxon>
    </lineage>
</organism>
<evidence type="ECO:0008006" key="5">
    <source>
        <dbReference type="Google" id="ProtNLM"/>
    </source>
</evidence>
<dbReference type="Proteomes" id="UP000005380">
    <property type="component" value="Chromosome"/>
</dbReference>
<evidence type="ECO:0000313" key="4">
    <source>
        <dbReference type="Proteomes" id="UP000005380"/>
    </source>
</evidence>
<keyword evidence="1" id="KW-0175">Coiled coil</keyword>
<dbReference type="Gene3D" id="2.40.160.170">
    <property type="match status" value="1"/>
</dbReference>
<dbReference type="AlphaFoldDB" id="W0DY69"/>
<gene>
    <name evidence="3" type="ORF">THIAE_02385</name>
</gene>
<keyword evidence="4" id="KW-1185">Reference proteome</keyword>
<dbReference type="OrthoDB" id="517121at2"/>
<feature type="coiled-coil region" evidence="1">
    <location>
        <begin position="183"/>
        <end position="210"/>
    </location>
</feature>
<feature type="signal peptide" evidence="2">
    <location>
        <begin position="1"/>
        <end position="25"/>
    </location>
</feature>
<dbReference type="HOGENOM" id="CLU_055789_2_1_6"/>
<feature type="chain" id="PRO_5004787339" description="Outer membrane protein beta-barrel domain-containing protein" evidence="2">
    <location>
        <begin position="26"/>
        <end position="221"/>
    </location>
</feature>
<accession>W0DY69</accession>
<name>W0DY69_9GAMM</name>
<evidence type="ECO:0000256" key="2">
    <source>
        <dbReference type="SAM" id="SignalP"/>
    </source>
</evidence>
<dbReference type="STRING" id="717772.THIAE_02385"/>
<evidence type="ECO:0000256" key="1">
    <source>
        <dbReference type="SAM" id="Coils"/>
    </source>
</evidence>
<protein>
    <recommendedName>
        <fullName evidence="5">Outer membrane protein beta-barrel domain-containing protein</fullName>
    </recommendedName>
</protein>
<keyword evidence="2" id="KW-0732">Signal</keyword>
<dbReference type="EMBL" id="CP007030">
    <property type="protein sequence ID" value="AHF02193.1"/>
    <property type="molecule type" value="Genomic_DNA"/>
</dbReference>
<dbReference type="RefSeq" id="WP_006459898.1">
    <property type="nucleotide sequence ID" value="NZ_CP007030.1"/>
</dbReference>
<dbReference type="InParanoid" id="W0DY69"/>
<proteinExistence type="predicted"/>
<dbReference type="KEGG" id="tao:THIAE_02385"/>
<evidence type="ECO:0000313" key="3">
    <source>
        <dbReference type="EMBL" id="AHF02193.1"/>
    </source>
</evidence>
<dbReference type="eggNOG" id="COG4625">
    <property type="taxonomic scope" value="Bacteria"/>
</dbReference>
<sequence>MKNALKNSLLASAIGLGMMATQVQADGGLGVGIGYGLLAGPTLELNYPINSYLVARGSVSSGMGLNQTNRVDDVNYRIKADGGIHRLGLNYHPFQGSFFLSAGYAINQFELTANARESGTVTVGDDTFDGTVAINGKLKWDNAPTLSLGWGHSPKQGWGALFEVGAIFTGAADVNLNGTINDNSRQQALNDALKNEERKLKDEVAKLDFLPILQLAVTYRF</sequence>
<reference evidence="3 4" key="1">
    <citation type="submission" date="2013-12" db="EMBL/GenBank/DDBJ databases">
        <authorList>
            <consortium name="DOE Joint Genome Institute"/>
            <person name="Kappler U."/>
            <person name="Huntemann M."/>
            <person name="Han J."/>
            <person name="Chen A."/>
            <person name="Kyrpides N."/>
            <person name="Mavromatis K."/>
            <person name="Markowitz V."/>
            <person name="Palaniappan K."/>
            <person name="Ivanova N."/>
            <person name="Schaumberg A."/>
            <person name="Pati A."/>
            <person name="Liolios K."/>
            <person name="Nordberg H.P."/>
            <person name="Cantor M.N."/>
            <person name="Hua S.X."/>
            <person name="Woyke T."/>
        </authorList>
    </citation>
    <scope>NUCLEOTIDE SEQUENCE [LARGE SCALE GENOMIC DNA]</scope>
    <source>
        <strain evidence="4">AL2</strain>
    </source>
</reference>